<dbReference type="Proteomes" id="UP000288716">
    <property type="component" value="Unassembled WGS sequence"/>
</dbReference>
<dbReference type="GO" id="GO:0017154">
    <property type="term" value="F:semaphorin receptor activity"/>
    <property type="evidence" value="ECO:0007669"/>
    <property type="project" value="InterPro"/>
</dbReference>
<evidence type="ECO:0000259" key="2">
    <source>
        <dbReference type="PROSITE" id="PS51004"/>
    </source>
</evidence>
<dbReference type="GO" id="GO:0002116">
    <property type="term" value="C:semaphorin receptor complex"/>
    <property type="evidence" value="ECO:0007669"/>
    <property type="project" value="TreeGrafter"/>
</dbReference>
<dbReference type="InterPro" id="IPR015943">
    <property type="entry name" value="WD40/YVTN_repeat-like_dom_sf"/>
</dbReference>
<evidence type="ECO:0000313" key="4">
    <source>
        <dbReference type="Proteomes" id="UP000288716"/>
    </source>
</evidence>
<organism evidence="3 4">
    <name type="scientific">Leptotrombidium deliense</name>
    <dbReference type="NCBI Taxonomy" id="299467"/>
    <lineage>
        <taxon>Eukaryota</taxon>
        <taxon>Metazoa</taxon>
        <taxon>Ecdysozoa</taxon>
        <taxon>Arthropoda</taxon>
        <taxon>Chelicerata</taxon>
        <taxon>Arachnida</taxon>
        <taxon>Acari</taxon>
        <taxon>Acariformes</taxon>
        <taxon>Trombidiformes</taxon>
        <taxon>Prostigmata</taxon>
        <taxon>Anystina</taxon>
        <taxon>Parasitengona</taxon>
        <taxon>Trombiculoidea</taxon>
        <taxon>Trombiculidae</taxon>
        <taxon>Leptotrombidium</taxon>
    </lineage>
</organism>
<comment type="caution">
    <text evidence="1">Lacks conserved residue(s) required for the propagation of feature annotation.</text>
</comment>
<protein>
    <submittedName>
        <fullName evidence="3">Plexin-B-like protein</fullName>
    </submittedName>
</protein>
<accession>A0A443SQ13</accession>
<dbReference type="InterPro" id="IPR001627">
    <property type="entry name" value="Semap_dom"/>
</dbReference>
<dbReference type="EMBL" id="NCKV01000836">
    <property type="protein sequence ID" value="RWS29609.1"/>
    <property type="molecule type" value="Genomic_DNA"/>
</dbReference>
<dbReference type="PROSITE" id="PS51004">
    <property type="entry name" value="SEMA"/>
    <property type="match status" value="1"/>
</dbReference>
<dbReference type="STRING" id="299467.A0A443SQ13"/>
<dbReference type="Pfam" id="PF01403">
    <property type="entry name" value="Sema"/>
    <property type="match status" value="1"/>
</dbReference>
<dbReference type="SUPFAM" id="SSF101912">
    <property type="entry name" value="Sema domain"/>
    <property type="match status" value="1"/>
</dbReference>
<dbReference type="AlphaFoldDB" id="A0A443SQ13"/>
<dbReference type="SMART" id="SM00630">
    <property type="entry name" value="Sema"/>
    <property type="match status" value="1"/>
</dbReference>
<gene>
    <name evidence="3" type="ORF">B4U80_07240</name>
</gene>
<dbReference type="GO" id="GO:0008360">
    <property type="term" value="P:regulation of cell shape"/>
    <property type="evidence" value="ECO:0007669"/>
    <property type="project" value="TreeGrafter"/>
</dbReference>
<dbReference type="VEuPathDB" id="VectorBase:LDEU002431"/>
<dbReference type="GO" id="GO:0007162">
    <property type="term" value="P:negative regulation of cell adhesion"/>
    <property type="evidence" value="ECO:0007669"/>
    <property type="project" value="TreeGrafter"/>
</dbReference>
<dbReference type="PANTHER" id="PTHR22625">
    <property type="entry name" value="PLEXIN"/>
    <property type="match status" value="1"/>
</dbReference>
<sequence length="596" mass="66263">MKKKRKGSGFVAVHYLDSRRLIPHRKQLSLISSCDALSETRTMSKREAVQSSSSPGITRKQVKRYDNKQLPNCYLHIMRNCVYTLTLLLWFTLCESHFAAENSREHREPPIYASYTTSNKNVNFTHVITDKVTGRVFIGASNWIYQFSGDLKLEHAFQSGPVEDSPNCSPSDCSSVDPTNIKPTNNVNKVLVIDAESRMLITCGSVHQGSCRRHKLDDIRQVEPLIPLPVSANDENSSTVAFVGPARYFDNAVQSVLYVAVTNSRLGPYRAEAPAISSRSLESGSRLFSVVEKSFTDTARVDISYHLRDYYLVKYVYGFHSGEFVYFATVQRKSPLRALEEWGYVTRLARVCDSDAGFHSYAEITIQCISPDGTDLNILQDAVVVKVGSNLADKLRVEKGSHVLIGVFAASKDHTTRLFASSGICVYPLSHIESKFMENILMCYNGSVLTRNMDYIAGSVNDCPVPGRTKTAPNFCNESLKLNGSLPLITNAVITYPNTTLTSITATTTGQHTVAFVGTSEGALKKIIIASERQAEEFEEVIVDKGFPILPDIVLDNSHKFVFVASPYKVAKIKLERCFKYYNCSQCLGANNPYCG</sequence>
<dbReference type="GO" id="GO:0030334">
    <property type="term" value="P:regulation of cell migration"/>
    <property type="evidence" value="ECO:0007669"/>
    <property type="project" value="TreeGrafter"/>
</dbReference>
<dbReference type="GO" id="GO:0050772">
    <property type="term" value="P:positive regulation of axonogenesis"/>
    <property type="evidence" value="ECO:0007669"/>
    <property type="project" value="TreeGrafter"/>
</dbReference>
<evidence type="ECO:0000313" key="3">
    <source>
        <dbReference type="EMBL" id="RWS29609.1"/>
    </source>
</evidence>
<dbReference type="GO" id="GO:0097374">
    <property type="term" value="P:sensory neuron axon guidance"/>
    <property type="evidence" value="ECO:0007669"/>
    <property type="project" value="TreeGrafter"/>
</dbReference>
<dbReference type="CDD" id="cd11236">
    <property type="entry name" value="Sema_plexin_like"/>
    <property type="match status" value="1"/>
</dbReference>
<dbReference type="GO" id="GO:0005886">
    <property type="term" value="C:plasma membrane"/>
    <property type="evidence" value="ECO:0007669"/>
    <property type="project" value="TreeGrafter"/>
</dbReference>
<dbReference type="InterPro" id="IPR031148">
    <property type="entry name" value="Plexin"/>
</dbReference>
<feature type="domain" description="Sema" evidence="2">
    <location>
        <begin position="95"/>
        <end position="575"/>
    </location>
</feature>
<proteinExistence type="predicted"/>
<name>A0A443SQ13_9ACAR</name>
<dbReference type="InterPro" id="IPR036352">
    <property type="entry name" value="Semap_dom_sf"/>
</dbReference>
<evidence type="ECO:0000256" key="1">
    <source>
        <dbReference type="PROSITE-ProRule" id="PRU00352"/>
    </source>
</evidence>
<reference evidence="3 4" key="1">
    <citation type="journal article" date="2018" name="Gigascience">
        <title>Genomes of trombidid mites reveal novel predicted allergens and laterally-transferred genes associated with secondary metabolism.</title>
        <authorList>
            <person name="Dong X."/>
            <person name="Chaisiri K."/>
            <person name="Xia D."/>
            <person name="Armstrong S.D."/>
            <person name="Fang Y."/>
            <person name="Donnelly M.J."/>
            <person name="Kadowaki T."/>
            <person name="McGarry J.W."/>
            <person name="Darby A.C."/>
            <person name="Makepeace B.L."/>
        </authorList>
    </citation>
    <scope>NUCLEOTIDE SEQUENCE [LARGE SCALE GENOMIC DNA]</scope>
    <source>
        <strain evidence="3">UoL-UT</strain>
    </source>
</reference>
<dbReference type="OrthoDB" id="125363at2759"/>
<dbReference type="PANTHER" id="PTHR22625:SF44">
    <property type="entry name" value="PLEXIN-B"/>
    <property type="match status" value="1"/>
</dbReference>
<comment type="caution">
    <text evidence="3">The sequence shown here is derived from an EMBL/GenBank/DDBJ whole genome shotgun (WGS) entry which is preliminary data.</text>
</comment>
<dbReference type="GO" id="GO:0008045">
    <property type="term" value="P:motor neuron axon guidance"/>
    <property type="evidence" value="ECO:0007669"/>
    <property type="project" value="TreeGrafter"/>
</dbReference>
<feature type="non-terminal residue" evidence="3">
    <location>
        <position position="596"/>
    </location>
</feature>
<keyword evidence="4" id="KW-1185">Reference proteome</keyword>
<dbReference type="Gene3D" id="2.130.10.10">
    <property type="entry name" value="YVTN repeat-like/Quinoprotein amine dehydrogenase"/>
    <property type="match status" value="1"/>
</dbReference>